<evidence type="ECO:0000313" key="2">
    <source>
        <dbReference type="EnsemblMetazoa" id="AFAF002094-PA"/>
    </source>
</evidence>
<evidence type="ECO:0000313" key="3">
    <source>
        <dbReference type="Proteomes" id="UP000075886"/>
    </source>
</evidence>
<proteinExistence type="predicted"/>
<feature type="transmembrane region" description="Helical" evidence="1">
    <location>
        <begin position="21"/>
        <end position="41"/>
    </location>
</feature>
<reference evidence="3" key="1">
    <citation type="submission" date="2014-01" db="EMBL/GenBank/DDBJ databases">
        <title>The Genome Sequence of Anopheles farauti FAR1 (V2).</title>
        <authorList>
            <consortium name="The Broad Institute Genomics Platform"/>
            <person name="Neafsey D.E."/>
            <person name="Besansky N."/>
            <person name="Howell P."/>
            <person name="Walton C."/>
            <person name="Young S.K."/>
            <person name="Zeng Q."/>
            <person name="Gargeya S."/>
            <person name="Fitzgerald M."/>
            <person name="Haas B."/>
            <person name="Abouelleil A."/>
            <person name="Allen A.W."/>
            <person name="Alvarado L."/>
            <person name="Arachchi H.M."/>
            <person name="Berlin A.M."/>
            <person name="Chapman S.B."/>
            <person name="Gainer-Dewar J."/>
            <person name="Goldberg J."/>
            <person name="Griggs A."/>
            <person name="Gujja S."/>
            <person name="Hansen M."/>
            <person name="Howarth C."/>
            <person name="Imamovic A."/>
            <person name="Ireland A."/>
            <person name="Larimer J."/>
            <person name="McCowan C."/>
            <person name="Murphy C."/>
            <person name="Pearson M."/>
            <person name="Poon T.W."/>
            <person name="Priest M."/>
            <person name="Roberts A."/>
            <person name="Saif S."/>
            <person name="Shea T."/>
            <person name="Sisk P."/>
            <person name="Sykes S."/>
            <person name="Wortman J."/>
            <person name="Nusbaum C."/>
            <person name="Birren B."/>
        </authorList>
    </citation>
    <scope>NUCLEOTIDE SEQUENCE [LARGE SCALE GENOMIC DNA]</scope>
    <source>
        <strain evidence="3">FAR1</strain>
    </source>
</reference>
<keyword evidence="1" id="KW-0812">Transmembrane</keyword>
<protein>
    <submittedName>
        <fullName evidence="2">Uncharacterized protein</fullName>
    </submittedName>
</protein>
<accession>A0A182Q320</accession>
<keyword evidence="1" id="KW-0472">Membrane</keyword>
<feature type="transmembrane region" description="Helical" evidence="1">
    <location>
        <begin position="262"/>
        <end position="281"/>
    </location>
</feature>
<evidence type="ECO:0000256" key="1">
    <source>
        <dbReference type="SAM" id="Phobius"/>
    </source>
</evidence>
<keyword evidence="3" id="KW-1185">Reference proteome</keyword>
<dbReference type="AlphaFoldDB" id="A0A182Q320"/>
<dbReference type="EMBL" id="AXCN02000266">
    <property type="status" value="NOT_ANNOTATED_CDS"/>
    <property type="molecule type" value="Genomic_DNA"/>
</dbReference>
<feature type="transmembrane region" description="Helical" evidence="1">
    <location>
        <begin position="87"/>
        <end position="106"/>
    </location>
</feature>
<sequence>MHSDVQYETLKKDGDGPVSTSAFVLTIVLVPVVGGAGVPVAPPPGPPPVLLLFDPLFAFDGDLLSAAPAATAAVESVGLLPPSGPGVGLFCGPLLLPLLFTATVIAPPAGEDCRCCLSCGVPLSFAPFSLFDSDSFESSFVFASPPPVTGVRSSFTEIPSFDVSSAVRETGRDSFALPPFVSCASPPGVPTRAAGLSRAPGGEDDPERFITPAPAPSATISLPAAVDLMTRTRGKMRRNVRRLLRMLEMVQMVITAGSARRYGCGAAALLGALLFALLLVATTDGDDGEALVAGWGEGCVDDLLDVSASGAPCGDDR</sequence>
<keyword evidence="1" id="KW-1133">Transmembrane helix</keyword>
<dbReference type="EnsemblMetazoa" id="AFAF002094-RA">
    <property type="protein sequence ID" value="AFAF002094-PA"/>
    <property type="gene ID" value="AFAF002094"/>
</dbReference>
<dbReference type="VEuPathDB" id="VectorBase:AFAF002094"/>
<organism evidence="2 3">
    <name type="scientific">Anopheles farauti</name>
    <dbReference type="NCBI Taxonomy" id="69004"/>
    <lineage>
        <taxon>Eukaryota</taxon>
        <taxon>Metazoa</taxon>
        <taxon>Ecdysozoa</taxon>
        <taxon>Arthropoda</taxon>
        <taxon>Hexapoda</taxon>
        <taxon>Insecta</taxon>
        <taxon>Pterygota</taxon>
        <taxon>Neoptera</taxon>
        <taxon>Endopterygota</taxon>
        <taxon>Diptera</taxon>
        <taxon>Nematocera</taxon>
        <taxon>Culicoidea</taxon>
        <taxon>Culicidae</taxon>
        <taxon>Anophelinae</taxon>
        <taxon>Anopheles</taxon>
    </lineage>
</organism>
<reference evidence="2" key="2">
    <citation type="submission" date="2020-05" db="UniProtKB">
        <authorList>
            <consortium name="EnsemblMetazoa"/>
        </authorList>
    </citation>
    <scope>IDENTIFICATION</scope>
    <source>
        <strain evidence="2">FAR1</strain>
    </source>
</reference>
<name>A0A182Q320_9DIPT</name>
<dbReference type="Proteomes" id="UP000075886">
    <property type="component" value="Unassembled WGS sequence"/>
</dbReference>